<organism evidence="1">
    <name type="scientific">bioreactor metagenome</name>
    <dbReference type="NCBI Taxonomy" id="1076179"/>
    <lineage>
        <taxon>unclassified sequences</taxon>
        <taxon>metagenomes</taxon>
        <taxon>ecological metagenomes</taxon>
    </lineage>
</organism>
<proteinExistence type="predicted"/>
<dbReference type="EMBL" id="VSSQ01015866">
    <property type="protein sequence ID" value="MPM56659.1"/>
    <property type="molecule type" value="Genomic_DNA"/>
</dbReference>
<accession>A0A645AU95</accession>
<reference evidence="1" key="1">
    <citation type="submission" date="2019-08" db="EMBL/GenBank/DDBJ databases">
        <authorList>
            <person name="Kucharzyk K."/>
            <person name="Murdoch R.W."/>
            <person name="Higgins S."/>
            <person name="Loffler F."/>
        </authorList>
    </citation>
    <scope>NUCLEOTIDE SEQUENCE</scope>
</reference>
<dbReference type="AlphaFoldDB" id="A0A645AU95"/>
<comment type="caution">
    <text evidence="1">The sequence shown here is derived from an EMBL/GenBank/DDBJ whole genome shotgun (WGS) entry which is preliminary data.</text>
</comment>
<name>A0A645AU95_9ZZZZ</name>
<protein>
    <submittedName>
        <fullName evidence="1">Uncharacterized protein</fullName>
    </submittedName>
</protein>
<sequence>MSPKNSVVKLTLAPSEIEGIDRAVESGLGSCRADVCRKAVILYLDKQEPPAATA</sequence>
<evidence type="ECO:0000313" key="1">
    <source>
        <dbReference type="EMBL" id="MPM56659.1"/>
    </source>
</evidence>
<gene>
    <name evidence="1" type="ORF">SDC9_103468</name>
</gene>